<sequence>MADFLRGSAVPLEASGPTLDEQIDRLAALGLRLHPDCDPGMLARAVARGVTPEDLGGRGSGAHSIPPHRRACFWWLLCEDIGGVPALEHRVRIELEDLAFSAGCADGDDMPWAEQLDLIRRISRRLRAVLPGVGPVRATRPGVDDVAGPAPSSPLPTSETGEAVEPSDAAEKCRARLGGSGADAGGTGLRDRLRNGLHAILPEGWSLVMYRDLVEEAPDLCLVVPTEHEADLRRLILEVLPPTLRAGEEWLERVEQHSTSEQVPFSLGAARMTSGLAVSSVDVPAWQGVHPPMTLADQLENLRRVGLFPWAADIAAELPARGPARIPRMHDRPYHDLFTVPGVVAHRGLLRGIVHLPALVPEEERSTRLVASLTRSLRAMAEVGRPGLAIPRVTTRTLGPRRLEVTAMIDGRVIIAPVELLGGRRPCWDADLFLELAAAELRDDAQRWVALHPGSRSSPVIGALVAVWQVDEMEEMARIAFGDVGRHLAAGMQERTWFDWSDRTGAHDLMLSMTPSGRLAALEDCGISLVDLADREFAARCAEHSSWTGLLSTAHRGHRSVFGHVCVWSAREIADQRAEGLPGAARKLARSVGRRDVQLRITGSEGEPRALVLEVGQERVQLMDRLPAPEEICGLIGDIARHITPPGRELVTLGETRLWPLESRAAELRMLLSGG</sequence>
<proteinExistence type="predicted"/>
<evidence type="ECO:0000256" key="1">
    <source>
        <dbReference type="SAM" id="MobiDB-lite"/>
    </source>
</evidence>
<feature type="region of interest" description="Disordered" evidence="1">
    <location>
        <begin position="140"/>
        <end position="166"/>
    </location>
</feature>
<dbReference type="EMBL" id="CP097218">
    <property type="protein sequence ID" value="UQN28727.1"/>
    <property type="molecule type" value="Genomic_DNA"/>
</dbReference>
<evidence type="ECO:0000313" key="3">
    <source>
        <dbReference type="Proteomes" id="UP001055868"/>
    </source>
</evidence>
<evidence type="ECO:0008006" key="4">
    <source>
        <dbReference type="Google" id="ProtNLM"/>
    </source>
</evidence>
<reference evidence="2" key="1">
    <citation type="submission" date="2022-05" db="EMBL/GenBank/DDBJ databases">
        <title>Genomic analysis of Brachybacterium sp. CBA3104.</title>
        <authorList>
            <person name="Roh S.W."/>
            <person name="Kim Y.B."/>
            <person name="Kim Y."/>
        </authorList>
    </citation>
    <scope>NUCLEOTIDE SEQUENCE</scope>
    <source>
        <strain evidence="2">CBA3104</strain>
    </source>
</reference>
<accession>A0ABY4N2F5</accession>
<keyword evidence="3" id="KW-1185">Reference proteome</keyword>
<protein>
    <recommendedName>
        <fullName evidence="4">Helicase XPB/Ssl2 N-terminal domain-containing protein</fullName>
    </recommendedName>
</protein>
<gene>
    <name evidence="2" type="ORF">M4486_14000</name>
</gene>
<evidence type="ECO:0000313" key="2">
    <source>
        <dbReference type="EMBL" id="UQN28727.1"/>
    </source>
</evidence>
<name>A0ABY4N2F5_9MICO</name>
<dbReference type="Proteomes" id="UP001055868">
    <property type="component" value="Chromosome"/>
</dbReference>
<organism evidence="2 3">
    <name type="scientific">Brachybacterium kimchii</name>
    <dbReference type="NCBI Taxonomy" id="2942909"/>
    <lineage>
        <taxon>Bacteria</taxon>
        <taxon>Bacillati</taxon>
        <taxon>Actinomycetota</taxon>
        <taxon>Actinomycetes</taxon>
        <taxon>Micrococcales</taxon>
        <taxon>Dermabacteraceae</taxon>
        <taxon>Brachybacterium</taxon>
    </lineage>
</organism>
<dbReference type="RefSeq" id="WP_249477848.1">
    <property type="nucleotide sequence ID" value="NZ_CP097218.1"/>
</dbReference>